<dbReference type="InterPro" id="IPR025263">
    <property type="entry name" value="YhdP_central"/>
</dbReference>
<dbReference type="OrthoDB" id="9762238at2"/>
<keyword evidence="4" id="KW-1185">Reference proteome</keyword>
<name>A0A244CPG0_PSEDV</name>
<accession>A0A244CPG0</accession>
<dbReference type="PANTHER" id="PTHR38690:SF1">
    <property type="entry name" value="PROTEASE"/>
    <property type="match status" value="1"/>
</dbReference>
<dbReference type="NCBIfam" id="TIGR02099">
    <property type="entry name" value="YhdP family protein"/>
    <property type="match status" value="1"/>
</dbReference>
<keyword evidence="1" id="KW-0812">Transmembrane</keyword>
<dbReference type="Proteomes" id="UP000194841">
    <property type="component" value="Unassembled WGS sequence"/>
</dbReference>
<proteinExistence type="predicted"/>
<feature type="domain" description="YhdP central" evidence="2">
    <location>
        <begin position="7"/>
        <end position="1242"/>
    </location>
</feature>
<organism evidence="3 4">
    <name type="scientific">Pseudoalteromonas ulvae</name>
    <dbReference type="NCBI Taxonomy" id="107327"/>
    <lineage>
        <taxon>Bacteria</taxon>
        <taxon>Pseudomonadati</taxon>
        <taxon>Pseudomonadota</taxon>
        <taxon>Gammaproteobacteria</taxon>
        <taxon>Alteromonadales</taxon>
        <taxon>Pseudoalteromonadaceae</taxon>
        <taxon>Pseudoalteromonas</taxon>
    </lineage>
</organism>
<feature type="transmembrane region" description="Helical" evidence="1">
    <location>
        <begin position="15"/>
        <end position="37"/>
    </location>
</feature>
<sequence>MQKISTWCFFCLRKIWQVTAITLVLVAVLLSILKYSLPYANQYKSDFEGIIAQQFGVELYIGSITAAWQNTGPALVLENISFQPNDIAPVDLLIAETRLQINLWQSLLDRQVRSSYFVLNGVTASVNTTELLKQQKAQTDTSGSSELDLIEGLFLGNIGHFALENSLLEIYLQNGQRRSIAIENVSWQNKDQKHQGQGRISLPGIAENSLDVIIDLYGEQFSSAFGELYIAGKTLSLAPLLTDLTPDHITKLKSDVNFELWARIDEQMIKSLQLEWQPSSLSWQYQQQEQRLAIESGSLRWQPQTGGWQLDSSHLKLSTNQKAWPDLGIHLDKSAAGYQAQVNHLNLALLRQIAQFESLNSLSPFIARQPSGMLEQTYLQFKDESDWLIQLKGAELGWNNLEDIPGMQGLSLTLALSPERGRIEISGEDNYLLTGNLFSQAIAYQQLNLDFDLQKQSNGWQVTSDNIWLHNQDLSLGGELALDLGQDKAVELYLEVMGPQATLARQYYPRGYMPQGTIDYLNGAIKGGVLDKVRLLWQGKIADFPYSDNNGKFEVRADVVDGVFQFQPNWPTINDLVAELVFTGERMDIYSQQGELVNLALGQSVTVSIADLADASLLTVDIDTQAQAQTLAPFFDGTPLAKPLGSVLKVVQGNGLVKGKVHLAIGLDNPQVIASGSVGLNSADMYISQPGLPLTQVNGILRFENSQIELQGATANWLGLPLSFSVEGVQKDKEYQLNVQLAANWPVEEFIGKGSGLLTGYLTDDLPLAANLDLSFPESGFNYQATIHSNLEGLTSLLPPPYAKSADQQWNLTGTVIGDEISNLIRVGIDDKLFFNGFLANDTGKITRAHLAVAQKDLGINQQDFDVTIALPHANLNQWIPFIDHIIEKSQQSQQHSFMPSLGKIQGNVAEVDLSGIVFNQLDFKLDNFDQSTQLKLMAKELRAEVSIPKVLAQRPIYVEADYLRINLPNTESEAQPDANTDWLKSLPSIRFNCADCKVGSYQLDRVILNLDPGEDGILISDLIIDKTEHTLKAKGQWRAGITSLFGQFTSDDIGELFDEFDLTSSIKDSRAQASLNLNWQGTPYEFNTTSLSGDLKLDLGEGHLSEVSDGGARVFSLLSLDSLVRKLKLDFRDVFAKGFFYNSLKGSLQIEKGIARTSDTKIDGVPADISIKGYADLNTKKIDYDLAVAPEVTSSIPVIVAWMVNPVTGLAALAIDKVIHSARVISEINFKINGTMDEPIVTELGRKSREVALPQVANDPPTIEQPQP</sequence>
<evidence type="ECO:0000313" key="3">
    <source>
        <dbReference type="EMBL" id="OUL57490.1"/>
    </source>
</evidence>
<dbReference type="Pfam" id="PF13116">
    <property type="entry name" value="YhdP"/>
    <property type="match status" value="1"/>
</dbReference>
<evidence type="ECO:0000256" key="1">
    <source>
        <dbReference type="SAM" id="Phobius"/>
    </source>
</evidence>
<reference evidence="3 4" key="1">
    <citation type="submission" date="2017-02" db="EMBL/GenBank/DDBJ databases">
        <title>Pseudoalteromonas ulvae TC14 Genome.</title>
        <authorList>
            <person name="Molmeret M."/>
        </authorList>
    </citation>
    <scope>NUCLEOTIDE SEQUENCE [LARGE SCALE GENOMIC DNA]</scope>
    <source>
        <strain evidence="3">TC14</strain>
    </source>
</reference>
<keyword evidence="1" id="KW-1133">Transmembrane helix</keyword>
<comment type="caution">
    <text evidence="3">The sequence shown here is derived from an EMBL/GenBank/DDBJ whole genome shotgun (WGS) entry which is preliminary data.</text>
</comment>
<dbReference type="AlphaFoldDB" id="A0A244CPG0"/>
<protein>
    <submittedName>
        <fullName evidence="3">TIGR02099 family protein</fullName>
    </submittedName>
</protein>
<keyword evidence="1" id="KW-0472">Membrane</keyword>
<gene>
    <name evidence="3" type="ORF">B1199_10460</name>
</gene>
<evidence type="ECO:0000313" key="4">
    <source>
        <dbReference type="Proteomes" id="UP000194841"/>
    </source>
</evidence>
<dbReference type="EMBL" id="MWPV01000003">
    <property type="protein sequence ID" value="OUL57490.1"/>
    <property type="molecule type" value="Genomic_DNA"/>
</dbReference>
<dbReference type="InterPro" id="IPR011836">
    <property type="entry name" value="YhdP"/>
</dbReference>
<dbReference type="RefSeq" id="WP_086744072.1">
    <property type="nucleotide sequence ID" value="NZ_MWPV01000003.1"/>
</dbReference>
<dbReference type="PANTHER" id="PTHR38690">
    <property type="entry name" value="PROTEASE-RELATED"/>
    <property type="match status" value="1"/>
</dbReference>
<evidence type="ECO:0000259" key="2">
    <source>
        <dbReference type="Pfam" id="PF13116"/>
    </source>
</evidence>